<keyword evidence="2" id="KW-0808">Transferase</keyword>
<evidence type="ECO:0000259" key="4">
    <source>
        <dbReference type="Pfam" id="PF11380"/>
    </source>
</evidence>
<dbReference type="RefSeq" id="WP_110922912.1">
    <property type="nucleotide sequence ID" value="NZ_QJSU01000004.1"/>
</dbReference>
<comment type="similarity">
    <text evidence="1">Belongs to the stealth family.</text>
</comment>
<evidence type="ECO:0000256" key="2">
    <source>
        <dbReference type="ARBA" id="ARBA00022679"/>
    </source>
</evidence>
<accession>A0A2V4V302</accession>
<evidence type="ECO:0000256" key="3">
    <source>
        <dbReference type="ARBA" id="ARBA00023169"/>
    </source>
</evidence>
<gene>
    <name evidence="6" type="ORF">DFP82_10462</name>
</gene>
<dbReference type="Proteomes" id="UP000247746">
    <property type="component" value="Unassembled WGS sequence"/>
</dbReference>
<sequence>MKSDNEKQIDIVIAWVDGDDPALKQKRAQYQKTTSAASDAVSSTRFASNDEIYYNIASILKYVPFCRYIYVVTDQQQPALISEFANKGICAKDKIRIVDHKEIFSGYEQFLPTFNTRSIETMLWNISGLSDYFIYMNDDFFFNQPAIQEDFLDNDNIIIYGHWRKSALLQAKLNYRKSLQKLSGKAVQPKHTVAQMLSAKALGMNQFFEVHHYPHVVDKNILKNYLLDNPQLLNEQIRYKFRDVAQINPITLMNHLKIQKNETSLKPPISVNYLKNENSVEGFLADLHKESIKYGCIQSLDLLDSGSCKKISDAMIHKFSAYLPPSLLQATN</sequence>
<dbReference type="GO" id="GO:0000271">
    <property type="term" value="P:polysaccharide biosynthetic process"/>
    <property type="evidence" value="ECO:0007669"/>
    <property type="project" value="UniProtKB-KW"/>
</dbReference>
<dbReference type="Pfam" id="PF11380">
    <property type="entry name" value="Stealth_CR2"/>
    <property type="match status" value="1"/>
</dbReference>
<dbReference type="OrthoDB" id="9776077at2"/>
<evidence type="ECO:0000259" key="5">
    <source>
        <dbReference type="Pfam" id="PF17101"/>
    </source>
</evidence>
<feature type="domain" description="Stealth protein CR1 conserved region 1" evidence="5">
    <location>
        <begin position="8"/>
        <end position="30"/>
    </location>
</feature>
<dbReference type="GO" id="GO:0016772">
    <property type="term" value="F:transferase activity, transferring phosphorus-containing groups"/>
    <property type="evidence" value="ECO:0007669"/>
    <property type="project" value="InterPro"/>
</dbReference>
<dbReference type="PANTHER" id="PTHR24045:SF0">
    <property type="entry name" value="N-ACETYLGLUCOSAMINE-1-PHOSPHOTRANSFERASE SUBUNITS ALPHA_BETA"/>
    <property type="match status" value="1"/>
</dbReference>
<evidence type="ECO:0000313" key="6">
    <source>
        <dbReference type="EMBL" id="PYE39250.1"/>
    </source>
</evidence>
<evidence type="ECO:0000256" key="1">
    <source>
        <dbReference type="ARBA" id="ARBA00007583"/>
    </source>
</evidence>
<dbReference type="PANTHER" id="PTHR24045">
    <property type="match status" value="1"/>
</dbReference>
<keyword evidence="7" id="KW-1185">Reference proteome</keyword>
<dbReference type="Pfam" id="PF17101">
    <property type="entry name" value="Stealth_CR1"/>
    <property type="match status" value="1"/>
</dbReference>
<dbReference type="InterPro" id="IPR047141">
    <property type="entry name" value="Stealth"/>
</dbReference>
<dbReference type="InterPro" id="IPR021520">
    <property type="entry name" value="Stealth_CR2"/>
</dbReference>
<name>A0A2V4V302_9GAMM</name>
<feature type="domain" description="Stealth protein CR2 conserved region 2" evidence="4">
    <location>
        <begin position="45"/>
        <end position="156"/>
    </location>
</feature>
<keyword evidence="3" id="KW-0270">Exopolysaccharide synthesis</keyword>
<dbReference type="EMBL" id="QJSU01000004">
    <property type="protein sequence ID" value="PYE39250.1"/>
    <property type="molecule type" value="Genomic_DNA"/>
</dbReference>
<organism evidence="6 7">
    <name type="scientific">Psychrobacter fozii</name>
    <dbReference type="NCBI Taxonomy" id="198480"/>
    <lineage>
        <taxon>Bacteria</taxon>
        <taxon>Pseudomonadati</taxon>
        <taxon>Pseudomonadota</taxon>
        <taxon>Gammaproteobacteria</taxon>
        <taxon>Moraxellales</taxon>
        <taxon>Moraxellaceae</taxon>
        <taxon>Psychrobacter</taxon>
    </lineage>
</organism>
<dbReference type="AlphaFoldDB" id="A0A2V4V302"/>
<dbReference type="InterPro" id="IPR031358">
    <property type="entry name" value="Stealth_CR1"/>
</dbReference>
<comment type="caution">
    <text evidence="6">The sequence shown here is derived from an EMBL/GenBank/DDBJ whole genome shotgun (WGS) entry which is preliminary data.</text>
</comment>
<evidence type="ECO:0000313" key="7">
    <source>
        <dbReference type="Proteomes" id="UP000247746"/>
    </source>
</evidence>
<reference evidence="6 7" key="1">
    <citation type="submission" date="2018-06" db="EMBL/GenBank/DDBJ databases">
        <title>Genomic Encyclopedia of Type Strains, Phase III (KMG-III): the genomes of soil and plant-associated and newly described type strains.</title>
        <authorList>
            <person name="Whitman W."/>
        </authorList>
    </citation>
    <scope>NUCLEOTIDE SEQUENCE [LARGE SCALE GENOMIC DNA]</scope>
    <source>
        <strain evidence="6 7">CECT 5889</strain>
    </source>
</reference>
<protein>
    <submittedName>
        <fullName evidence="6">Stealth-like protein</fullName>
    </submittedName>
</protein>
<proteinExistence type="inferred from homology"/>